<feature type="signal peptide" evidence="1">
    <location>
        <begin position="1"/>
        <end position="20"/>
    </location>
</feature>
<dbReference type="RefSeq" id="WP_009162095.1">
    <property type="nucleotide sequence ID" value="NZ_KB290984.1"/>
</dbReference>
<dbReference type="EMBL" id="AMEP01000060">
    <property type="protein sequence ID" value="EKY02071.1"/>
    <property type="molecule type" value="Genomic_DNA"/>
</dbReference>
<dbReference type="HOGENOM" id="CLU_046268_0_0_10"/>
<keyword evidence="1" id="KW-0732">Signal</keyword>
<evidence type="ECO:0000313" key="2">
    <source>
        <dbReference type="EMBL" id="EKY02071.1"/>
    </source>
</evidence>
<comment type="caution">
    <text evidence="2">The sequence shown here is derived from an EMBL/GenBank/DDBJ whole genome shotgun (WGS) entry which is preliminary data.</text>
</comment>
<keyword evidence="3" id="KW-1185">Reference proteome</keyword>
<accession>L1NFG4</accession>
<dbReference type="AlphaFoldDB" id="L1NFG4"/>
<evidence type="ECO:0000256" key="1">
    <source>
        <dbReference type="SAM" id="SignalP"/>
    </source>
</evidence>
<dbReference type="Proteomes" id="UP000010433">
    <property type="component" value="Unassembled WGS sequence"/>
</dbReference>
<proteinExistence type="predicted"/>
<organism evidence="2 3">
    <name type="scientific">Hoylesella saccharolytica F0055</name>
    <dbReference type="NCBI Taxonomy" id="1127699"/>
    <lineage>
        <taxon>Bacteria</taxon>
        <taxon>Pseudomonadati</taxon>
        <taxon>Bacteroidota</taxon>
        <taxon>Bacteroidia</taxon>
        <taxon>Bacteroidales</taxon>
        <taxon>Prevotellaceae</taxon>
        <taxon>Hoylesella</taxon>
    </lineage>
</organism>
<dbReference type="InterPro" id="IPR032627">
    <property type="entry name" value="DUF4876"/>
</dbReference>
<dbReference type="PATRIC" id="fig|1127699.3.peg.809"/>
<name>L1NFG4_9BACT</name>
<reference evidence="2 3" key="1">
    <citation type="submission" date="2012-05" db="EMBL/GenBank/DDBJ databases">
        <authorList>
            <person name="Weinstock G."/>
            <person name="Sodergren E."/>
            <person name="Lobos E.A."/>
            <person name="Fulton L."/>
            <person name="Fulton R."/>
            <person name="Courtney L."/>
            <person name="Fronick C."/>
            <person name="O'Laughlin M."/>
            <person name="Godfrey J."/>
            <person name="Wilson R.M."/>
            <person name="Miner T."/>
            <person name="Farmer C."/>
            <person name="Delehaunty K."/>
            <person name="Cordes M."/>
            <person name="Minx P."/>
            <person name="Tomlinson C."/>
            <person name="Chen J."/>
            <person name="Wollam A."/>
            <person name="Pepin K.H."/>
            <person name="Bhonagiri V."/>
            <person name="Zhang X."/>
            <person name="Suruliraj S."/>
            <person name="Warren W."/>
            <person name="Mitreva M."/>
            <person name="Mardis E.R."/>
            <person name="Wilson R.K."/>
        </authorList>
    </citation>
    <scope>NUCLEOTIDE SEQUENCE [LARGE SCALE GENOMIC DNA]</scope>
    <source>
        <strain evidence="2 3">F0055</strain>
    </source>
</reference>
<dbReference type="OrthoDB" id="1409865at2"/>
<evidence type="ECO:0000313" key="3">
    <source>
        <dbReference type="Proteomes" id="UP000010433"/>
    </source>
</evidence>
<protein>
    <submittedName>
        <fullName evidence="2">Uncharacterized protein</fullName>
    </submittedName>
</protein>
<sequence>MRKTLLTLLAAFAFATSGFAQTWNMVITRADGTKDTLKTSEVKDVSFFLPDQNVEQVIIKEIYNGGCPSDQGDRFFQQDKGFILYNNCPETAVINNLAVGIIDPFNANAVGFNKWHEGKTMLYEKEGFIPALHGIWWFQSALVIPPYSQVVVCCEGAIDNTQTYSKSANYANKDYYAMYDPESGYDGGGMGWYPSPAEVIPTSHYLKAKKLGNGFGWPLSVTSPGLFVFRTKGVTPAAFANNVDNVVYPPGASHEAVSACFRIPVDWVIDGVEVYTKSYLQACKKRFTPDIDGGYVVLTYSLGHTLYRNVDKAATEALPENAGKLVYGYTMGVSAGDPSNIDAEASIKRGAHIVYMDTNNSTNDFHERKEFSIRGK</sequence>
<dbReference type="STRING" id="1127699.HMPREF9151_00878"/>
<dbReference type="Pfam" id="PF16215">
    <property type="entry name" value="DUF4876"/>
    <property type="match status" value="1"/>
</dbReference>
<feature type="chain" id="PRO_5003954517" evidence="1">
    <location>
        <begin position="21"/>
        <end position="376"/>
    </location>
</feature>
<gene>
    <name evidence="2" type="ORF">HMPREF9151_00878</name>
</gene>